<sequence>MLIFCSRKSMRICKTLRRKSIKIYIEIAYSSNTRVIIRHIFQEGLIPWSDEWFAQAQSSEITIEHSSELEEETQELVRIGGHKVPVTSEIVEIKENNIPMDREKGEIELRFYFDEKFDGLKILAEFFTWFFNSPVDEVRVSTKQYPDQISKTIDWVLSQQESIPFCFIEDDRVTDEHIRDVLDVSNFVKTVFISVKPTDSFSHQFIYNNEFLTISNAFWFNLQNLFNVNCSFIELEGTKLTSWEMNWFLRHWINGWFFKMRVVDIEMEEIHLQSLFAGLNVVEFPAGERRVFKNTVLIFCSQKSMRTCKTLRNKSNKVWIGFHYFSGANVTLRDTFIEDLLPWSEEKLSEAQISEIYIENSSELEEREQKLVSIRGHNVPMTFRIDEKGEVELSLYFKDTFDGLKILVEYLTWFFDSPIDEVIISSVDSPDKIKRTIDWIVSQQETIPHCHIEDDQITDERIRDVLDVSNFAEEILIGLRPTDTFSHQFTFNNDVITLLNAFWFNLQNLFNVDCRVIQLNGTKLTSQEMNQYLRRWINGEFSKIKIVDIGMEEIDLQSLLEDLNAVNFPEGEERFYKTQNNEERVVDYGFDITRNDGTVATIEHEGGNIVSKRFFFVVW</sequence>
<gene>
    <name evidence="2" type="ORF">CAEBREN_16359</name>
</gene>
<feature type="domain" description="Sdz-33 F-box" evidence="1">
    <location>
        <begin position="485"/>
        <end position="545"/>
    </location>
</feature>
<feature type="domain" description="Sdz-33 F-box" evidence="1">
    <location>
        <begin position="201"/>
        <end position="261"/>
    </location>
</feature>
<keyword evidence="3" id="KW-1185">Reference proteome</keyword>
<dbReference type="OrthoDB" id="28673at2759"/>
<evidence type="ECO:0000259" key="1">
    <source>
        <dbReference type="Pfam" id="PF07735"/>
    </source>
</evidence>
<dbReference type="OMA" id="NAFWFNL"/>
<proteinExistence type="predicted"/>
<evidence type="ECO:0000313" key="3">
    <source>
        <dbReference type="Proteomes" id="UP000008068"/>
    </source>
</evidence>
<accession>G0MDW9</accession>
<dbReference type="InParanoid" id="G0MDW9"/>
<dbReference type="EMBL" id="GL379791">
    <property type="protein sequence ID" value="EGT51945.1"/>
    <property type="molecule type" value="Genomic_DNA"/>
</dbReference>
<dbReference type="AlphaFoldDB" id="G0MDW9"/>
<organism evidence="3">
    <name type="scientific">Caenorhabditis brenneri</name>
    <name type="common">Nematode worm</name>
    <dbReference type="NCBI Taxonomy" id="135651"/>
    <lineage>
        <taxon>Eukaryota</taxon>
        <taxon>Metazoa</taxon>
        <taxon>Ecdysozoa</taxon>
        <taxon>Nematoda</taxon>
        <taxon>Chromadorea</taxon>
        <taxon>Rhabditida</taxon>
        <taxon>Rhabditina</taxon>
        <taxon>Rhabditomorpha</taxon>
        <taxon>Rhabditoidea</taxon>
        <taxon>Rhabditidae</taxon>
        <taxon>Peloderinae</taxon>
        <taxon>Caenorhabditis</taxon>
    </lineage>
</organism>
<dbReference type="Pfam" id="PF07735">
    <property type="entry name" value="FBA_2"/>
    <property type="match status" value="2"/>
</dbReference>
<evidence type="ECO:0000313" key="2">
    <source>
        <dbReference type="EMBL" id="EGT51945.1"/>
    </source>
</evidence>
<dbReference type="PANTHER" id="PTHR21503:SF52">
    <property type="entry name" value="F-BOX DOMAIN-CONTAINING PROTEIN"/>
    <property type="match status" value="1"/>
</dbReference>
<protein>
    <recommendedName>
        <fullName evidence="1">Sdz-33 F-box domain-containing protein</fullName>
    </recommendedName>
</protein>
<dbReference type="eggNOG" id="ENOG502TJQT">
    <property type="taxonomic scope" value="Eukaryota"/>
</dbReference>
<dbReference type="HOGENOM" id="CLU_396504_0_0_1"/>
<dbReference type="InterPro" id="IPR012885">
    <property type="entry name" value="F-box_Sdz-33"/>
</dbReference>
<reference evidence="3" key="1">
    <citation type="submission" date="2011-07" db="EMBL/GenBank/DDBJ databases">
        <authorList>
            <consortium name="Caenorhabditis brenneri Sequencing and Analysis Consortium"/>
            <person name="Wilson R.K."/>
        </authorList>
    </citation>
    <scope>NUCLEOTIDE SEQUENCE [LARGE SCALE GENOMIC DNA]</scope>
    <source>
        <strain evidence="3">PB2801</strain>
    </source>
</reference>
<dbReference type="Proteomes" id="UP000008068">
    <property type="component" value="Unassembled WGS sequence"/>
</dbReference>
<name>G0MDW9_CAEBE</name>
<dbReference type="PANTHER" id="PTHR21503">
    <property type="entry name" value="F-BOX-CONTAINING HYPOTHETICAL PROTEIN C.ELEGANS"/>
    <property type="match status" value="1"/>
</dbReference>